<protein>
    <submittedName>
        <fullName evidence="1">Uncharacterized protein</fullName>
    </submittedName>
</protein>
<sequence length="210" mass="22975">MFGRESFGAYAQTVSVVFKGYMGQIPDLELPGSPPRIYLEAVLPLSVVSGLPSSSFPPLVSCVKAILVSPLGRKRDYALTLPLWRPIEPLGDAIKGGLRGESLVLKSLERIATQENGSIPSNRMLLSTETAKERVSLTLRVARQARLHDSSQDTRSSPSQNIYNTSSFRCLKRPTETYSPILSSLFPRSPLLEALLPKGTASSHQRLQVP</sequence>
<keyword evidence="2" id="KW-1185">Reference proteome</keyword>
<name>A0A1D3CRH6_9EIME</name>
<dbReference type="InParanoid" id="A0A1D3CRH6"/>
<organism evidence="1 2">
    <name type="scientific">Cyclospora cayetanensis</name>
    <dbReference type="NCBI Taxonomy" id="88456"/>
    <lineage>
        <taxon>Eukaryota</taxon>
        <taxon>Sar</taxon>
        <taxon>Alveolata</taxon>
        <taxon>Apicomplexa</taxon>
        <taxon>Conoidasida</taxon>
        <taxon>Coccidia</taxon>
        <taxon>Eucoccidiorida</taxon>
        <taxon>Eimeriorina</taxon>
        <taxon>Eimeriidae</taxon>
        <taxon>Cyclospora</taxon>
    </lineage>
</organism>
<comment type="caution">
    <text evidence="1">The sequence shown here is derived from an EMBL/GenBank/DDBJ whole genome shotgun (WGS) entry which is preliminary data.</text>
</comment>
<gene>
    <name evidence="1" type="ORF">cyc_07788</name>
</gene>
<evidence type="ECO:0000313" key="1">
    <source>
        <dbReference type="EMBL" id="OEH73803.1"/>
    </source>
</evidence>
<dbReference type="VEuPathDB" id="ToxoDB:cyc_07788"/>
<dbReference type="Proteomes" id="UP000095192">
    <property type="component" value="Unassembled WGS sequence"/>
</dbReference>
<evidence type="ECO:0000313" key="2">
    <source>
        <dbReference type="Proteomes" id="UP000095192"/>
    </source>
</evidence>
<dbReference type="EMBL" id="JROU02002239">
    <property type="protein sequence ID" value="OEH73803.1"/>
    <property type="molecule type" value="Genomic_DNA"/>
</dbReference>
<accession>A0A1D3CRH6</accession>
<reference evidence="1 2" key="1">
    <citation type="journal article" date="2016" name="BMC Genomics">
        <title>Comparative genomics reveals Cyclospora cayetanensis possesses coccidia-like metabolism and invasion components but unique surface antigens.</title>
        <authorList>
            <person name="Liu S."/>
            <person name="Wang L."/>
            <person name="Zheng H."/>
            <person name="Xu Z."/>
            <person name="Roellig D.M."/>
            <person name="Li N."/>
            <person name="Frace M.A."/>
            <person name="Tang K."/>
            <person name="Arrowood M.J."/>
            <person name="Moss D.M."/>
            <person name="Zhang L."/>
            <person name="Feng Y."/>
            <person name="Xiao L."/>
        </authorList>
    </citation>
    <scope>NUCLEOTIDE SEQUENCE [LARGE SCALE GENOMIC DNA]</scope>
    <source>
        <strain evidence="1 2">CHN_HEN01</strain>
    </source>
</reference>
<proteinExistence type="predicted"/>
<dbReference type="AlphaFoldDB" id="A0A1D3CRH6"/>